<dbReference type="AlphaFoldDB" id="A0A0F9I9W7"/>
<reference evidence="1" key="1">
    <citation type="journal article" date="2015" name="Nature">
        <title>Complex archaea that bridge the gap between prokaryotes and eukaryotes.</title>
        <authorList>
            <person name="Spang A."/>
            <person name="Saw J.H."/>
            <person name="Jorgensen S.L."/>
            <person name="Zaremba-Niedzwiedzka K."/>
            <person name="Martijn J."/>
            <person name="Lind A.E."/>
            <person name="van Eijk R."/>
            <person name="Schleper C."/>
            <person name="Guy L."/>
            <person name="Ettema T.J."/>
        </authorList>
    </citation>
    <scope>NUCLEOTIDE SEQUENCE</scope>
</reference>
<organism evidence="1">
    <name type="scientific">marine sediment metagenome</name>
    <dbReference type="NCBI Taxonomy" id="412755"/>
    <lineage>
        <taxon>unclassified sequences</taxon>
        <taxon>metagenomes</taxon>
        <taxon>ecological metagenomes</taxon>
    </lineage>
</organism>
<dbReference type="EMBL" id="LAZR01019967">
    <property type="protein sequence ID" value="KKL90600.1"/>
    <property type="molecule type" value="Genomic_DNA"/>
</dbReference>
<comment type="caution">
    <text evidence="1">The sequence shown here is derived from an EMBL/GenBank/DDBJ whole genome shotgun (WGS) entry which is preliminary data.</text>
</comment>
<name>A0A0F9I9W7_9ZZZZ</name>
<sequence length="72" mass="8232">MTTKYKVWARSFDRKTGVPTASERTEIIDTKTNELFNGAKTIVDVKNAYESFWNELDPMTKDIVFVSQVAVV</sequence>
<gene>
    <name evidence="1" type="ORF">LCGC14_1903030</name>
</gene>
<evidence type="ECO:0000313" key="1">
    <source>
        <dbReference type="EMBL" id="KKL90600.1"/>
    </source>
</evidence>
<proteinExistence type="predicted"/>
<accession>A0A0F9I9W7</accession>
<protein>
    <submittedName>
        <fullName evidence="1">Uncharacterized protein</fullName>
    </submittedName>
</protein>